<feature type="binding site" evidence="4">
    <location>
        <position position="329"/>
    </location>
    <ligand>
        <name>substrate</name>
    </ligand>
</feature>
<dbReference type="InterPro" id="IPR020103">
    <property type="entry name" value="PsdUridine_synth_cat_dom_sf"/>
</dbReference>
<evidence type="ECO:0000256" key="1">
    <source>
        <dbReference type="ARBA" id="ARBA00007953"/>
    </source>
</evidence>
<evidence type="ECO:0000256" key="3">
    <source>
        <dbReference type="ARBA" id="ARBA00023235"/>
    </source>
</evidence>
<dbReference type="PROSITE" id="PS01268">
    <property type="entry name" value="UPF0024"/>
    <property type="match status" value="1"/>
</dbReference>
<dbReference type="Pfam" id="PF01142">
    <property type="entry name" value="TruD"/>
    <property type="match status" value="2"/>
</dbReference>
<dbReference type="Gene3D" id="3.30.2340.10">
    <property type="entry name" value="TruD, insertion domain"/>
    <property type="match status" value="1"/>
</dbReference>
<keyword evidence="3 4" id="KW-0413">Isomerase</keyword>
<dbReference type="NCBIfam" id="TIGR00094">
    <property type="entry name" value="tRNA_TruD_broad"/>
    <property type="match status" value="1"/>
</dbReference>
<dbReference type="EMBL" id="SJOI01000001">
    <property type="protein sequence ID" value="TCL06610.1"/>
    <property type="molecule type" value="Genomic_DNA"/>
</dbReference>
<evidence type="ECO:0000259" key="5">
    <source>
        <dbReference type="PROSITE" id="PS50984"/>
    </source>
</evidence>
<dbReference type="GO" id="GO:0003723">
    <property type="term" value="F:RNA binding"/>
    <property type="evidence" value="ECO:0007669"/>
    <property type="project" value="InterPro"/>
</dbReference>
<dbReference type="InterPro" id="IPR011760">
    <property type="entry name" value="PsdUridine_synth_TruD_insert"/>
</dbReference>
<feature type="domain" description="TRUD" evidence="5">
    <location>
        <begin position="155"/>
        <end position="303"/>
    </location>
</feature>
<dbReference type="Gene3D" id="3.30.2350.20">
    <property type="entry name" value="TruD, catalytic domain"/>
    <property type="match status" value="1"/>
</dbReference>
<feature type="binding site" evidence="4">
    <location>
        <position position="129"/>
    </location>
    <ligand>
        <name>substrate</name>
    </ligand>
</feature>
<dbReference type="InterPro" id="IPR050170">
    <property type="entry name" value="TruD_pseudoU_synthase"/>
</dbReference>
<dbReference type="PROSITE" id="PS50984">
    <property type="entry name" value="TRUD"/>
    <property type="match status" value="1"/>
</dbReference>
<comment type="function">
    <text evidence="4">Responsible for synthesis of pseudouridine from uracil-13 in transfer RNAs.</text>
</comment>
<gene>
    <name evidence="4" type="primary">truD</name>
    <name evidence="6" type="ORF">EZJ58_4877</name>
</gene>
<dbReference type="EC" id="5.4.99.27" evidence="4"/>
<feature type="binding site" evidence="4">
    <location>
        <position position="27"/>
    </location>
    <ligand>
        <name>substrate</name>
    </ligand>
</feature>
<dbReference type="FunFam" id="3.30.2350.20:FF:000001">
    <property type="entry name" value="tRNA pseudouridine synthase D"/>
    <property type="match status" value="1"/>
</dbReference>
<dbReference type="NCBIfam" id="NF002155">
    <property type="entry name" value="PRK00984.1-4"/>
    <property type="match status" value="1"/>
</dbReference>
<dbReference type="Proteomes" id="UP000294555">
    <property type="component" value="Unassembled WGS sequence"/>
</dbReference>
<evidence type="ECO:0000313" key="7">
    <source>
        <dbReference type="Proteomes" id="UP000294555"/>
    </source>
</evidence>
<keyword evidence="2 4" id="KW-0819">tRNA processing</keyword>
<dbReference type="GO" id="GO:0160150">
    <property type="term" value="F:tRNA pseudouridine(13) synthase activity"/>
    <property type="evidence" value="ECO:0007669"/>
    <property type="project" value="UniProtKB-EC"/>
</dbReference>
<dbReference type="SUPFAM" id="SSF55120">
    <property type="entry name" value="Pseudouridine synthase"/>
    <property type="match status" value="1"/>
</dbReference>
<dbReference type="InterPro" id="IPR043165">
    <property type="entry name" value="TruD_insert_sf"/>
</dbReference>
<dbReference type="CDD" id="cd02575">
    <property type="entry name" value="PseudoU_synth_EcTruD"/>
    <property type="match status" value="1"/>
</dbReference>
<dbReference type="AlphaFoldDB" id="A0A4R1NQF2"/>
<dbReference type="InterPro" id="IPR020119">
    <property type="entry name" value="PsdUridine_synth_TruD_CS"/>
</dbReference>
<dbReference type="GO" id="GO:0031119">
    <property type="term" value="P:tRNA pseudouridine synthesis"/>
    <property type="evidence" value="ECO:0007669"/>
    <property type="project" value="UniProtKB-UniRule"/>
</dbReference>
<dbReference type="GO" id="GO:0005829">
    <property type="term" value="C:cytosol"/>
    <property type="evidence" value="ECO:0007669"/>
    <property type="project" value="TreeGrafter"/>
</dbReference>
<name>A0A4R1NQF2_9GAMM</name>
<dbReference type="PANTHER" id="PTHR47811:SF1">
    <property type="entry name" value="TRNA PSEUDOURIDINE SYNTHASE D"/>
    <property type="match status" value="1"/>
</dbReference>
<comment type="similarity">
    <text evidence="1 4">Belongs to the pseudouridine synthase TruD family.</text>
</comment>
<comment type="caution">
    <text evidence="6">The sequence shown here is derived from an EMBL/GenBank/DDBJ whole genome shotgun (WGS) entry which is preliminary data.</text>
</comment>
<keyword evidence="7" id="KW-1185">Reference proteome</keyword>
<dbReference type="InterPro" id="IPR001656">
    <property type="entry name" value="PsdUridine_synth_TruD"/>
</dbReference>
<evidence type="ECO:0000256" key="4">
    <source>
        <dbReference type="HAMAP-Rule" id="MF_01082"/>
    </source>
</evidence>
<protein>
    <recommendedName>
        <fullName evidence="4">tRNA pseudouridine synthase D</fullName>
        <ecNumber evidence="4">5.4.99.27</ecNumber>
    </recommendedName>
    <alternativeName>
        <fullName evidence="4">tRNA pseudouridine(13) synthase</fullName>
    </alternativeName>
    <alternativeName>
        <fullName evidence="4">tRNA pseudouridylate synthase D</fullName>
    </alternativeName>
    <alternativeName>
        <fullName evidence="4">tRNA-uridine isomerase D</fullName>
    </alternativeName>
</protein>
<evidence type="ECO:0000256" key="2">
    <source>
        <dbReference type="ARBA" id="ARBA00022694"/>
    </source>
</evidence>
<organism evidence="6 7">
    <name type="scientific">Sodalis ligni</name>
    <dbReference type="NCBI Taxonomy" id="2697027"/>
    <lineage>
        <taxon>Bacteria</taxon>
        <taxon>Pseudomonadati</taxon>
        <taxon>Pseudomonadota</taxon>
        <taxon>Gammaproteobacteria</taxon>
        <taxon>Enterobacterales</taxon>
        <taxon>Bruguierivoracaceae</taxon>
        <taxon>Sodalis</taxon>
    </lineage>
</organism>
<accession>A0A4R1NQF2</accession>
<comment type="catalytic activity">
    <reaction evidence="4">
        <text>uridine(13) in tRNA = pseudouridine(13) in tRNA</text>
        <dbReference type="Rhea" id="RHEA:42540"/>
        <dbReference type="Rhea" id="RHEA-COMP:10105"/>
        <dbReference type="Rhea" id="RHEA-COMP:10106"/>
        <dbReference type="ChEBI" id="CHEBI:65314"/>
        <dbReference type="ChEBI" id="CHEBI:65315"/>
        <dbReference type="EC" id="5.4.99.27"/>
    </reaction>
</comment>
<dbReference type="HAMAP" id="MF_01082">
    <property type="entry name" value="TruD"/>
    <property type="match status" value="1"/>
</dbReference>
<feature type="active site" description="Nucleophile" evidence="4">
    <location>
        <position position="80"/>
    </location>
</feature>
<dbReference type="InterPro" id="IPR042214">
    <property type="entry name" value="TruD_catalytic"/>
</dbReference>
<dbReference type="PANTHER" id="PTHR47811">
    <property type="entry name" value="TRNA PSEUDOURIDINE SYNTHASE D"/>
    <property type="match status" value="1"/>
</dbReference>
<proteinExistence type="inferred from homology"/>
<evidence type="ECO:0000313" key="6">
    <source>
        <dbReference type="EMBL" id="TCL06610.1"/>
    </source>
</evidence>
<reference evidence="6 7" key="1">
    <citation type="submission" date="2019-02" db="EMBL/GenBank/DDBJ databases">
        <title>Investigation of anaerobic lignin degradation for improved lignocellulosic biofuels.</title>
        <authorList>
            <person name="Deangelis K."/>
        </authorList>
    </citation>
    <scope>NUCLEOTIDE SEQUENCE [LARGE SCALE GENOMIC DNA]</scope>
    <source>
        <strain evidence="6 7">159R</strain>
    </source>
</reference>
<sequence length="346" mass="38763">MMDFQTLYRLHGEPAASGLIKARPEDFLVQEDLGFEPDGEGEHILVRVRKQDCNTPFVAQALAKFAGLPDRAVSYAGLKDRHAVTEQWFCLHLPGKETPDFNVFQLAGCTVLQTHHHRRKLRIGTLKGNCFTLMLRDVSNPPAVEQRLTAIRRDGVPNYFGSQRFGHQGNNIAQALHWARGEIHVKDRAKRSFYLSAARSALFNAVVSERLSRLGRWHLMSGDALQLAGRGSWFVATDDELPSLDARVRQGELNITAPLPGNGEPGTVREALLFEQACLERQPDLLALLVRERVEPARRAMLLHPADMQWRWHDDATLQLSFALPAGSFATSVVRELLDAPLEGAW</sequence>